<dbReference type="SUPFAM" id="SSF46458">
    <property type="entry name" value="Globin-like"/>
    <property type="match status" value="1"/>
</dbReference>
<comment type="catalytic activity">
    <reaction evidence="11">
        <text>Fe(III)-heme b-[protein] + nitric oxide + H2O = Fe(II)-heme b-[protein] + nitrite + 2 H(+)</text>
        <dbReference type="Rhea" id="RHEA:77711"/>
        <dbReference type="Rhea" id="RHEA-COMP:18975"/>
        <dbReference type="Rhea" id="RHEA-COMP:18976"/>
        <dbReference type="ChEBI" id="CHEBI:15377"/>
        <dbReference type="ChEBI" id="CHEBI:15378"/>
        <dbReference type="ChEBI" id="CHEBI:16301"/>
        <dbReference type="ChEBI" id="CHEBI:16480"/>
        <dbReference type="ChEBI" id="CHEBI:55376"/>
        <dbReference type="ChEBI" id="CHEBI:60344"/>
    </reaction>
    <physiologicalReaction direction="right-to-left" evidence="11">
        <dbReference type="Rhea" id="RHEA:77713"/>
    </physiologicalReaction>
</comment>
<comment type="similarity">
    <text evidence="1 13">Belongs to the globin family.</text>
</comment>
<evidence type="ECO:0000256" key="3">
    <source>
        <dbReference type="ARBA" id="ARBA00022617"/>
    </source>
</evidence>
<dbReference type="Pfam" id="PF00042">
    <property type="entry name" value="Globin"/>
    <property type="match status" value="1"/>
</dbReference>
<protein>
    <recommendedName>
        <fullName evidence="2">superoxide dismutase</fullName>
        <ecNumber evidence="2">1.15.1.1</ecNumber>
    </recommendedName>
    <alternativeName>
        <fullName evidence="7">Nitrite reductase CYGB</fullName>
    </alternativeName>
    <alternativeName>
        <fullName evidence="9">Pseudoperoxidase CYGB</fullName>
    </alternativeName>
    <alternativeName>
        <fullName evidence="8">Superoxide dismutase CYGB</fullName>
    </alternativeName>
</protein>
<dbReference type="AlphaFoldDB" id="A0AAV2KGD5"/>
<keyword evidence="13" id="KW-0813">Transport</keyword>
<dbReference type="GO" id="GO:0020037">
    <property type="term" value="F:heme binding"/>
    <property type="evidence" value="ECO:0007669"/>
    <property type="project" value="InterPro"/>
</dbReference>
<evidence type="ECO:0000256" key="2">
    <source>
        <dbReference type="ARBA" id="ARBA00012682"/>
    </source>
</evidence>
<dbReference type="EMBL" id="OZ035840">
    <property type="protein sequence ID" value="CAL1588961.1"/>
    <property type="molecule type" value="Genomic_DNA"/>
</dbReference>
<gene>
    <name evidence="15" type="ORF">KC01_LOCUS18661</name>
</gene>
<evidence type="ECO:0000256" key="11">
    <source>
        <dbReference type="ARBA" id="ARBA00048118"/>
    </source>
</evidence>
<evidence type="ECO:0000256" key="13">
    <source>
        <dbReference type="RuleBase" id="RU000356"/>
    </source>
</evidence>
<dbReference type="Gene3D" id="1.10.490.10">
    <property type="entry name" value="Globins"/>
    <property type="match status" value="1"/>
</dbReference>
<proteinExistence type="inferred from homology"/>
<name>A0AAV2KGD5_KNICA</name>
<evidence type="ECO:0000256" key="4">
    <source>
        <dbReference type="ARBA" id="ARBA00022723"/>
    </source>
</evidence>
<dbReference type="PROSITE" id="PS01033">
    <property type="entry name" value="GLOBIN"/>
    <property type="match status" value="1"/>
</dbReference>
<dbReference type="GO" id="GO:0004784">
    <property type="term" value="F:superoxide dismutase activity"/>
    <property type="evidence" value="ECO:0007669"/>
    <property type="project" value="UniProtKB-EC"/>
</dbReference>
<evidence type="ECO:0000256" key="9">
    <source>
        <dbReference type="ARBA" id="ARBA00044569"/>
    </source>
</evidence>
<evidence type="ECO:0000256" key="10">
    <source>
        <dbReference type="ARBA" id="ARBA00047393"/>
    </source>
</evidence>
<comment type="catalytic activity">
    <reaction evidence="12">
        <text>H2O2 + AH2 = A + 2 H2O</text>
        <dbReference type="Rhea" id="RHEA:30275"/>
        <dbReference type="ChEBI" id="CHEBI:13193"/>
        <dbReference type="ChEBI" id="CHEBI:15377"/>
        <dbReference type="ChEBI" id="CHEBI:16240"/>
        <dbReference type="ChEBI" id="CHEBI:17499"/>
    </reaction>
    <physiologicalReaction direction="left-to-right" evidence="12">
        <dbReference type="Rhea" id="RHEA:30276"/>
    </physiologicalReaction>
</comment>
<dbReference type="InterPro" id="IPR012292">
    <property type="entry name" value="Globin/Proto"/>
</dbReference>
<sequence length="351" mass="39391">MHSTHHLRKLLRVNLAHLFMQSLDHTHPAPAVRKSKGCPRAGGVEAGTIRNLDNFFLSRQKVRGEEKMQGDGEMDHLERPSPLTDKERVMIQDSWAKVYENCDDAGVAILVRLFVNFPSSKQYFSQFKHVEEAEELENSAQLRKHAHRVMNALNTLVESLENAEKVASVLKSVGKAHALRHKVDPVYFKILSGVILEVLGEAFPQVVTPEVGAAWTKLLATVYCGISAVYEEVGWTKLSTSSGAGIQEIGHPPSLSTMCTTMMVLTSIALILRQLFFRNKVKPHNEAADKDEHPQTLLYNQHFFPGRQQSHLEFGEGKKWATNVNKKQFFFITALSCALPFCLSSQICVMK</sequence>
<dbReference type="EC" id="1.15.1.1" evidence="2"/>
<keyword evidence="16" id="KW-1185">Reference proteome</keyword>
<evidence type="ECO:0000256" key="12">
    <source>
        <dbReference type="ARBA" id="ARBA00049899"/>
    </source>
</evidence>
<dbReference type="GO" id="GO:0005344">
    <property type="term" value="F:oxygen carrier activity"/>
    <property type="evidence" value="ECO:0007669"/>
    <property type="project" value="UniProtKB-KW"/>
</dbReference>
<dbReference type="PANTHER" id="PTHR46783">
    <property type="entry name" value="CYTOGLOBIN"/>
    <property type="match status" value="1"/>
</dbReference>
<evidence type="ECO:0000313" key="15">
    <source>
        <dbReference type="EMBL" id="CAL1588961.1"/>
    </source>
</evidence>
<evidence type="ECO:0000313" key="16">
    <source>
        <dbReference type="Proteomes" id="UP001497482"/>
    </source>
</evidence>
<comment type="catalytic activity">
    <reaction evidence="6">
        <text>Fe(II)-heme b-[protein] + nitric oxide + O2 = Fe(III)-heme b-[protein] + nitrate</text>
        <dbReference type="Rhea" id="RHEA:78091"/>
        <dbReference type="Rhea" id="RHEA-COMP:18975"/>
        <dbReference type="Rhea" id="RHEA-COMP:18976"/>
        <dbReference type="ChEBI" id="CHEBI:15379"/>
        <dbReference type="ChEBI" id="CHEBI:16480"/>
        <dbReference type="ChEBI" id="CHEBI:17632"/>
        <dbReference type="ChEBI" id="CHEBI:55376"/>
        <dbReference type="ChEBI" id="CHEBI:60344"/>
    </reaction>
    <physiologicalReaction direction="left-to-right" evidence="6">
        <dbReference type="Rhea" id="RHEA:78092"/>
    </physiologicalReaction>
</comment>
<organism evidence="15 16">
    <name type="scientific">Knipowitschia caucasica</name>
    <name type="common">Caucasian dwarf goby</name>
    <name type="synonym">Pomatoschistus caucasicus</name>
    <dbReference type="NCBI Taxonomy" id="637954"/>
    <lineage>
        <taxon>Eukaryota</taxon>
        <taxon>Metazoa</taxon>
        <taxon>Chordata</taxon>
        <taxon>Craniata</taxon>
        <taxon>Vertebrata</taxon>
        <taxon>Euteleostomi</taxon>
        <taxon>Actinopterygii</taxon>
        <taxon>Neopterygii</taxon>
        <taxon>Teleostei</taxon>
        <taxon>Neoteleostei</taxon>
        <taxon>Acanthomorphata</taxon>
        <taxon>Gobiaria</taxon>
        <taxon>Gobiiformes</taxon>
        <taxon>Gobioidei</taxon>
        <taxon>Gobiidae</taxon>
        <taxon>Gobiinae</taxon>
        <taxon>Knipowitschia</taxon>
    </lineage>
</organism>
<evidence type="ECO:0000256" key="8">
    <source>
        <dbReference type="ARBA" id="ARBA00044562"/>
    </source>
</evidence>
<evidence type="ECO:0000256" key="5">
    <source>
        <dbReference type="ARBA" id="ARBA00023004"/>
    </source>
</evidence>
<evidence type="ECO:0000256" key="1">
    <source>
        <dbReference type="ARBA" id="ARBA00008705"/>
    </source>
</evidence>
<accession>A0AAV2KGD5</accession>
<keyword evidence="3 13" id="KW-0349">Heme</keyword>
<reference evidence="15 16" key="1">
    <citation type="submission" date="2024-04" db="EMBL/GenBank/DDBJ databases">
        <authorList>
            <person name="Waldvogel A.-M."/>
            <person name="Schoenle A."/>
        </authorList>
    </citation>
    <scope>NUCLEOTIDE SEQUENCE [LARGE SCALE GENOMIC DNA]</scope>
</reference>
<dbReference type="GO" id="GO:0019825">
    <property type="term" value="F:oxygen binding"/>
    <property type="evidence" value="ECO:0007669"/>
    <property type="project" value="InterPro"/>
</dbReference>
<dbReference type="PANTHER" id="PTHR46783:SF1">
    <property type="entry name" value="CYTOGLOBIN-1-RELATED"/>
    <property type="match status" value="1"/>
</dbReference>
<dbReference type="InterPro" id="IPR009050">
    <property type="entry name" value="Globin-like_sf"/>
</dbReference>
<evidence type="ECO:0000256" key="6">
    <source>
        <dbReference type="ARBA" id="ARBA00044448"/>
    </source>
</evidence>
<keyword evidence="5" id="KW-0408">Iron</keyword>
<feature type="domain" description="Globin" evidence="14">
    <location>
        <begin position="82"/>
        <end position="231"/>
    </location>
</feature>
<dbReference type="InterPro" id="IPR000971">
    <property type="entry name" value="Globin"/>
</dbReference>
<comment type="catalytic activity">
    <reaction evidence="10">
        <text>2 superoxide + 2 H(+) = H2O2 + O2</text>
        <dbReference type="Rhea" id="RHEA:20696"/>
        <dbReference type="ChEBI" id="CHEBI:15378"/>
        <dbReference type="ChEBI" id="CHEBI:15379"/>
        <dbReference type="ChEBI" id="CHEBI:16240"/>
        <dbReference type="ChEBI" id="CHEBI:18421"/>
        <dbReference type="EC" id="1.15.1.1"/>
    </reaction>
    <physiologicalReaction direction="left-to-right" evidence="10">
        <dbReference type="Rhea" id="RHEA:20697"/>
    </physiologicalReaction>
</comment>
<evidence type="ECO:0000256" key="7">
    <source>
        <dbReference type="ARBA" id="ARBA00044551"/>
    </source>
</evidence>
<keyword evidence="13" id="KW-0561">Oxygen transport</keyword>
<dbReference type="GO" id="GO:0005506">
    <property type="term" value="F:iron ion binding"/>
    <property type="evidence" value="ECO:0007669"/>
    <property type="project" value="InterPro"/>
</dbReference>
<dbReference type="InterPro" id="IPR013314">
    <property type="entry name" value="Globin_lamprey/hagfish"/>
</dbReference>
<dbReference type="Proteomes" id="UP001497482">
    <property type="component" value="Chromosome 18"/>
</dbReference>
<keyword evidence="4" id="KW-0479">Metal-binding</keyword>
<evidence type="ECO:0000259" key="14">
    <source>
        <dbReference type="PROSITE" id="PS01033"/>
    </source>
</evidence>
<dbReference type="PRINTS" id="PR01906">
    <property type="entry name" value="FISHGLOBIN"/>
</dbReference>